<keyword evidence="4 8" id="KW-0963">Cytoplasm</keyword>
<comment type="subcellular location">
    <subcellularLocation>
        <location evidence="8">Cytoplasm</location>
    </subcellularLocation>
</comment>
<dbReference type="SUPFAM" id="SSF53697">
    <property type="entry name" value="SIS domain"/>
    <property type="match status" value="1"/>
</dbReference>
<dbReference type="GO" id="GO:0005829">
    <property type="term" value="C:cytosol"/>
    <property type="evidence" value="ECO:0007669"/>
    <property type="project" value="TreeGrafter"/>
</dbReference>
<evidence type="ECO:0000256" key="4">
    <source>
        <dbReference type="ARBA" id="ARBA00022490"/>
    </source>
</evidence>
<dbReference type="GO" id="GO:0006096">
    <property type="term" value="P:glycolytic process"/>
    <property type="evidence" value="ECO:0007669"/>
    <property type="project" value="UniProtKB-UniRule"/>
</dbReference>
<evidence type="ECO:0000256" key="9">
    <source>
        <dbReference type="RuleBase" id="RU000612"/>
    </source>
</evidence>
<dbReference type="GO" id="GO:0051156">
    <property type="term" value="P:glucose 6-phosphate metabolic process"/>
    <property type="evidence" value="ECO:0007669"/>
    <property type="project" value="TreeGrafter"/>
</dbReference>
<feature type="active site" description="Proton donor" evidence="8">
    <location>
        <position position="353"/>
    </location>
</feature>
<dbReference type="PROSITE" id="PS51463">
    <property type="entry name" value="P_GLUCOSE_ISOMERASE_3"/>
    <property type="match status" value="1"/>
</dbReference>
<evidence type="ECO:0000256" key="2">
    <source>
        <dbReference type="ARBA" id="ARBA00006604"/>
    </source>
</evidence>
<dbReference type="PANTHER" id="PTHR11469">
    <property type="entry name" value="GLUCOSE-6-PHOSPHATE ISOMERASE"/>
    <property type="match status" value="1"/>
</dbReference>
<comment type="pathway">
    <text evidence="8">Carbohydrate biosynthesis; gluconeogenesis.</text>
</comment>
<dbReference type="EC" id="5.3.1.9" evidence="8"/>
<evidence type="ECO:0000256" key="5">
    <source>
        <dbReference type="ARBA" id="ARBA00023152"/>
    </source>
</evidence>
<proteinExistence type="inferred from homology"/>
<dbReference type="InterPro" id="IPR018189">
    <property type="entry name" value="Phosphoglucose_isomerase_CS"/>
</dbReference>
<comment type="function">
    <text evidence="8">Catalyzes the reversible isomerization of glucose-6-phosphate to fructose-6-phosphate.</text>
</comment>
<dbReference type="InterPro" id="IPR046348">
    <property type="entry name" value="SIS_dom_sf"/>
</dbReference>
<evidence type="ECO:0000313" key="10">
    <source>
        <dbReference type="EMBL" id="EET77418.1"/>
    </source>
</evidence>
<dbReference type="GO" id="GO:0097367">
    <property type="term" value="F:carbohydrate derivative binding"/>
    <property type="evidence" value="ECO:0007669"/>
    <property type="project" value="InterPro"/>
</dbReference>
<dbReference type="PRINTS" id="PR00662">
    <property type="entry name" value="G6PISOMERASE"/>
</dbReference>
<dbReference type="EMBL" id="ACVP01000016">
    <property type="protein sequence ID" value="EET77418.1"/>
    <property type="molecule type" value="Genomic_DNA"/>
</dbReference>
<comment type="similarity">
    <text evidence="2 8 9">Belongs to the GPI family.</text>
</comment>
<evidence type="ECO:0000313" key="11">
    <source>
        <dbReference type="Proteomes" id="UP000004384"/>
    </source>
</evidence>
<evidence type="ECO:0000256" key="6">
    <source>
        <dbReference type="ARBA" id="ARBA00023235"/>
    </source>
</evidence>
<dbReference type="GO" id="GO:0006094">
    <property type="term" value="P:gluconeogenesis"/>
    <property type="evidence" value="ECO:0007669"/>
    <property type="project" value="UniProtKB-UniRule"/>
</dbReference>
<evidence type="ECO:0000256" key="1">
    <source>
        <dbReference type="ARBA" id="ARBA00004926"/>
    </source>
</evidence>
<evidence type="ECO:0000256" key="8">
    <source>
        <dbReference type="HAMAP-Rule" id="MF_00473"/>
    </source>
</evidence>
<gene>
    <name evidence="8 10" type="primary">pgi</name>
    <name evidence="10" type="ORF">CORTU0001_1801</name>
</gene>
<dbReference type="Proteomes" id="UP000004384">
    <property type="component" value="Unassembled WGS sequence"/>
</dbReference>
<dbReference type="PROSITE" id="PS00174">
    <property type="entry name" value="P_GLUCOSE_ISOMERASE_2"/>
    <property type="match status" value="1"/>
</dbReference>
<evidence type="ECO:0000256" key="3">
    <source>
        <dbReference type="ARBA" id="ARBA00022432"/>
    </source>
</evidence>
<dbReference type="AlphaFoldDB" id="C6R9E6"/>
<comment type="caution">
    <text evidence="10">The sequence shown here is derived from an EMBL/GenBank/DDBJ whole genome shotgun (WGS) entry which is preliminary data.</text>
</comment>
<sequence length="545" mass="59267">MDITASAQWSELAKVYEDKKDLNLRELFAADADRARNFTFDAAGLHVDLSKNLIDGDIVKQLVEVAKAADLEARREAMFAGEHINNTEDRAVLHTALRIPAEDDLSVDGQDVAADVHEVLGRMRDFATALRSGAWLGHTGHTIKKVVNIGIGGSDLGPAMAAKALRSYEVAGISAEFVSNVDPADMAATLDGLDAESTLFIIASKTFTTQETLTNAHAARRWLIEQFDGDESAVAKHFVAVSTNAEKVAEFGIDTENMFPFWNWVGGRYSVDCAIGLSLMCTIGPMDFMRFLEGFHAMDEHFRTAPLEENVPALMGLLGVWYTNFFGAQTHAVLPYSQDLGRFPAYLQQLTMESNGKSVRRDGTAVTAPSTGEIYWGEPGTNGQHAFFQLMHQGTRLIPADFIGFARPKQDFPTADGSGSMHDLLMGNFFAQTKVLAFGKTAEEIAAEGVDAAVVPHKVMPGNRPTTTILAEELTPAVLGALIALYEHIVFTQGVIWDINSFDQWGVELGKQQANDLAPAVSGAEAADSGDQSTDELIGWYRSNR</sequence>
<organism evidence="10 11">
    <name type="scientific">Corynebacterium tuberculostearicum SK141</name>
    <dbReference type="NCBI Taxonomy" id="553206"/>
    <lineage>
        <taxon>Bacteria</taxon>
        <taxon>Bacillati</taxon>
        <taxon>Actinomycetota</taxon>
        <taxon>Actinomycetes</taxon>
        <taxon>Mycobacteriales</taxon>
        <taxon>Corynebacteriaceae</taxon>
        <taxon>Corynebacterium</taxon>
    </lineage>
</organism>
<dbReference type="InterPro" id="IPR023096">
    <property type="entry name" value="G6P_Isomerase_C"/>
</dbReference>
<feature type="active site" evidence="8">
    <location>
        <position position="511"/>
    </location>
</feature>
<dbReference type="Gene3D" id="3.40.50.10490">
    <property type="entry name" value="Glucose-6-phosphate isomerase like protein, domain 1"/>
    <property type="match status" value="2"/>
</dbReference>
<dbReference type="UniPathway" id="UPA00109">
    <property type="reaction ID" value="UER00181"/>
</dbReference>
<comment type="pathway">
    <text evidence="1 8 9">Carbohydrate degradation; glycolysis; D-glyceraldehyde 3-phosphate and glycerone phosphate from D-glucose: step 2/4.</text>
</comment>
<reference evidence="10 11" key="1">
    <citation type="submission" date="2009-06" db="EMBL/GenBank/DDBJ databases">
        <authorList>
            <person name="Dodson R."/>
            <person name="Sebastian Y."/>
            <person name="Madupu R."/>
            <person name="Durkin A.S."/>
            <person name="Torralba M."/>
            <person name="Methe B."/>
            <person name="Sutton G.G."/>
            <person name="Strausberg R.L."/>
            <person name="Nelson K.E."/>
        </authorList>
    </citation>
    <scope>NUCLEOTIDE SEQUENCE [LARGE SCALE GENOMIC DNA]</scope>
    <source>
        <strain evidence="10 11">SK141</strain>
    </source>
</reference>
<dbReference type="PANTHER" id="PTHR11469:SF1">
    <property type="entry name" value="GLUCOSE-6-PHOSPHATE ISOMERASE"/>
    <property type="match status" value="1"/>
</dbReference>
<dbReference type="CDD" id="cd05015">
    <property type="entry name" value="SIS_PGI_1"/>
    <property type="match status" value="1"/>
</dbReference>
<accession>C6R9E6</accession>
<evidence type="ECO:0000256" key="7">
    <source>
        <dbReference type="ARBA" id="ARBA00029321"/>
    </source>
</evidence>
<dbReference type="Gene3D" id="1.10.1390.10">
    <property type="match status" value="1"/>
</dbReference>
<dbReference type="NCBIfam" id="NF001211">
    <property type="entry name" value="PRK00179.1"/>
    <property type="match status" value="1"/>
</dbReference>
<dbReference type="CDD" id="cd05016">
    <property type="entry name" value="SIS_PGI_2"/>
    <property type="match status" value="1"/>
</dbReference>
<dbReference type="GO" id="GO:0004347">
    <property type="term" value="F:glucose-6-phosphate isomerase activity"/>
    <property type="evidence" value="ECO:0007669"/>
    <property type="project" value="UniProtKB-UniRule"/>
</dbReference>
<dbReference type="InterPro" id="IPR035482">
    <property type="entry name" value="SIS_PGI_2"/>
</dbReference>
<dbReference type="InterPro" id="IPR035476">
    <property type="entry name" value="SIS_PGI_1"/>
</dbReference>
<dbReference type="FunFam" id="3.40.50.10490:FF:000018">
    <property type="entry name" value="Glucose-6-phosphate isomerase"/>
    <property type="match status" value="1"/>
</dbReference>
<keyword evidence="3 8" id="KW-0312">Gluconeogenesis</keyword>
<dbReference type="UniPathway" id="UPA00138"/>
<keyword evidence="5 8" id="KW-0324">Glycolysis</keyword>
<dbReference type="HAMAP" id="MF_00473">
    <property type="entry name" value="G6P_isomerase"/>
    <property type="match status" value="1"/>
</dbReference>
<feature type="active site" evidence="8">
    <location>
        <position position="385"/>
    </location>
</feature>
<protein>
    <recommendedName>
        <fullName evidence="8">Glucose-6-phosphate isomerase</fullName>
        <shortName evidence="8">GPI</shortName>
        <ecNumber evidence="8">5.3.1.9</ecNumber>
    </recommendedName>
    <alternativeName>
        <fullName evidence="8">Phosphoglucose isomerase</fullName>
        <shortName evidence="8">PGI</shortName>
    </alternativeName>
    <alternativeName>
        <fullName evidence="8">Phosphohexose isomerase</fullName>
        <shortName evidence="8">PHI</shortName>
    </alternativeName>
</protein>
<name>C6R9E6_9CORY</name>
<keyword evidence="6 8" id="KW-0413">Isomerase</keyword>
<dbReference type="GO" id="GO:0048029">
    <property type="term" value="F:monosaccharide binding"/>
    <property type="evidence" value="ECO:0007669"/>
    <property type="project" value="TreeGrafter"/>
</dbReference>
<dbReference type="InterPro" id="IPR001672">
    <property type="entry name" value="G6P_Isomerase"/>
</dbReference>
<comment type="catalytic activity">
    <reaction evidence="7 8 9">
        <text>alpha-D-glucose 6-phosphate = beta-D-fructose 6-phosphate</text>
        <dbReference type="Rhea" id="RHEA:11816"/>
        <dbReference type="ChEBI" id="CHEBI:57634"/>
        <dbReference type="ChEBI" id="CHEBI:58225"/>
        <dbReference type="EC" id="5.3.1.9"/>
    </reaction>
</comment>
<dbReference type="Pfam" id="PF00342">
    <property type="entry name" value="PGI"/>
    <property type="match status" value="1"/>
</dbReference>
<dbReference type="RefSeq" id="WP_005328077.1">
    <property type="nucleotide sequence ID" value="NZ_ACVP01000016.1"/>
</dbReference>